<keyword evidence="3" id="KW-0804">Transcription</keyword>
<feature type="domain" description="HTH araC/xylS-type" evidence="4">
    <location>
        <begin position="199"/>
        <end position="297"/>
    </location>
</feature>
<dbReference type="Gene3D" id="1.10.10.60">
    <property type="entry name" value="Homeodomain-like"/>
    <property type="match status" value="1"/>
</dbReference>
<evidence type="ECO:0000256" key="3">
    <source>
        <dbReference type="ARBA" id="ARBA00023163"/>
    </source>
</evidence>
<evidence type="ECO:0000256" key="1">
    <source>
        <dbReference type="ARBA" id="ARBA00023015"/>
    </source>
</evidence>
<keyword evidence="1" id="KW-0805">Transcription regulation</keyword>
<name>A0A370KXT9_9HYPH</name>
<dbReference type="EMBL" id="QQTP01000028">
    <property type="protein sequence ID" value="RDJ19766.1"/>
    <property type="molecule type" value="Genomic_DNA"/>
</dbReference>
<dbReference type="SMART" id="SM00342">
    <property type="entry name" value="HTH_ARAC"/>
    <property type="match status" value="1"/>
</dbReference>
<dbReference type="Pfam" id="PF12833">
    <property type="entry name" value="HTH_18"/>
    <property type="match status" value="1"/>
</dbReference>
<dbReference type="InterPro" id="IPR009057">
    <property type="entry name" value="Homeodomain-like_sf"/>
</dbReference>
<dbReference type="GO" id="GO:0003700">
    <property type="term" value="F:DNA-binding transcription factor activity"/>
    <property type="evidence" value="ECO:0007669"/>
    <property type="project" value="InterPro"/>
</dbReference>
<dbReference type="OrthoDB" id="9814125at2"/>
<evidence type="ECO:0000256" key="2">
    <source>
        <dbReference type="ARBA" id="ARBA00023125"/>
    </source>
</evidence>
<dbReference type="InterPro" id="IPR018060">
    <property type="entry name" value="HTH_AraC"/>
</dbReference>
<gene>
    <name evidence="5" type="ORF">DWE98_27960</name>
</gene>
<dbReference type="SUPFAM" id="SSF46689">
    <property type="entry name" value="Homeodomain-like"/>
    <property type="match status" value="1"/>
</dbReference>
<keyword evidence="6" id="KW-1185">Reference proteome</keyword>
<dbReference type="PANTHER" id="PTHR43280:SF32">
    <property type="entry name" value="TRANSCRIPTIONAL REGULATORY PROTEIN"/>
    <property type="match status" value="1"/>
</dbReference>
<evidence type="ECO:0000313" key="6">
    <source>
        <dbReference type="Proteomes" id="UP000255207"/>
    </source>
</evidence>
<dbReference type="PANTHER" id="PTHR43280">
    <property type="entry name" value="ARAC-FAMILY TRANSCRIPTIONAL REGULATOR"/>
    <property type="match status" value="1"/>
</dbReference>
<dbReference type="PROSITE" id="PS01124">
    <property type="entry name" value="HTH_ARAC_FAMILY_2"/>
    <property type="match status" value="1"/>
</dbReference>
<reference evidence="6" key="1">
    <citation type="submission" date="2018-07" db="EMBL/GenBank/DDBJ databases">
        <authorList>
            <person name="Safronova V.I."/>
            <person name="Chirak E.R."/>
            <person name="Sazanova A.L."/>
        </authorList>
    </citation>
    <scope>NUCLEOTIDE SEQUENCE [LARGE SCALE GENOMIC DNA]</scope>
    <source>
        <strain evidence="6">RCAM04685</strain>
    </source>
</reference>
<evidence type="ECO:0000259" key="4">
    <source>
        <dbReference type="PROSITE" id="PS01124"/>
    </source>
</evidence>
<sequence>MSHGQEFARTSEGGMAARRKAHAAIAPEPVVPLATDKALIQAQLELYQHDDCHALFGICEGSLLHRVNGKIFKYAAGTWFALQPGQSFDIDPIFAWSGWLIVFRSDALAANRDSRVIDEIKASIALVDISGNVRLESDDHRACSASVNQMVLDADSVNDRFHRAALLKSQLQTVLFRFAKASRACLPSIGQPEHIVRLDRFKRVVEQDFRRLHTVGAYAKLLGYSEKTLARSTLEACGLSPKTILRKRIATEARRLLLHSAQSVSAIGHDLGFAEPSGFVKFFKRETALTPAEFRRSYRSW</sequence>
<proteinExistence type="predicted"/>
<accession>A0A370KXT9</accession>
<comment type="caution">
    <text evidence="5">The sequence shown here is derived from an EMBL/GenBank/DDBJ whole genome shotgun (WGS) entry which is preliminary data.</text>
</comment>
<keyword evidence="2" id="KW-0238">DNA-binding</keyword>
<dbReference type="GO" id="GO:0043565">
    <property type="term" value="F:sequence-specific DNA binding"/>
    <property type="evidence" value="ECO:0007669"/>
    <property type="project" value="InterPro"/>
</dbReference>
<protein>
    <submittedName>
        <fullName evidence="5">Helix-turn-helix domain-containing protein</fullName>
    </submittedName>
</protein>
<dbReference type="Proteomes" id="UP000255207">
    <property type="component" value="Unassembled WGS sequence"/>
</dbReference>
<evidence type="ECO:0000313" key="5">
    <source>
        <dbReference type="EMBL" id="RDJ19766.1"/>
    </source>
</evidence>
<organism evidence="5 6">
    <name type="scientific">Bosea caraganae</name>
    <dbReference type="NCBI Taxonomy" id="2763117"/>
    <lineage>
        <taxon>Bacteria</taxon>
        <taxon>Pseudomonadati</taxon>
        <taxon>Pseudomonadota</taxon>
        <taxon>Alphaproteobacteria</taxon>
        <taxon>Hyphomicrobiales</taxon>
        <taxon>Boseaceae</taxon>
        <taxon>Bosea</taxon>
    </lineage>
</organism>
<dbReference type="RefSeq" id="WP_114832658.1">
    <property type="nucleotide sequence ID" value="NZ_QQTO01000041.1"/>
</dbReference>
<dbReference type="AlphaFoldDB" id="A0A370KXT9"/>